<dbReference type="PANTHER" id="PTHR47143">
    <property type="entry name" value="TRANSIENT RECEPTOR POTENTIAL CATION CHANNEL PROTEIN PAINLESS"/>
    <property type="match status" value="1"/>
</dbReference>
<feature type="transmembrane region" description="Helical" evidence="14">
    <location>
        <begin position="871"/>
        <end position="895"/>
    </location>
</feature>
<dbReference type="Pfam" id="PF13857">
    <property type="entry name" value="Ank_5"/>
    <property type="match status" value="1"/>
</dbReference>
<feature type="repeat" description="ANK" evidence="12">
    <location>
        <begin position="507"/>
        <end position="539"/>
    </location>
</feature>
<evidence type="ECO:0000256" key="2">
    <source>
        <dbReference type="ARBA" id="ARBA00022448"/>
    </source>
</evidence>
<feature type="coiled-coil region" evidence="13">
    <location>
        <begin position="1136"/>
        <end position="1167"/>
    </location>
</feature>
<dbReference type="EMBL" id="JWZT01001992">
    <property type="protein sequence ID" value="KII70693.1"/>
    <property type="molecule type" value="Genomic_DNA"/>
</dbReference>
<evidence type="ECO:0000256" key="8">
    <source>
        <dbReference type="ARBA" id="ARBA00023065"/>
    </source>
</evidence>
<dbReference type="PANTHER" id="PTHR47143:SF1">
    <property type="entry name" value="ION_TRANS DOMAIN-CONTAINING PROTEIN"/>
    <property type="match status" value="1"/>
</dbReference>
<feature type="repeat" description="ANK" evidence="12">
    <location>
        <begin position="574"/>
        <end position="606"/>
    </location>
</feature>
<evidence type="ECO:0000256" key="10">
    <source>
        <dbReference type="ARBA" id="ARBA00023180"/>
    </source>
</evidence>
<feature type="transmembrane region" description="Helical" evidence="14">
    <location>
        <begin position="915"/>
        <end position="934"/>
    </location>
</feature>
<keyword evidence="11" id="KW-0407">Ion channel</keyword>
<dbReference type="GO" id="GO:0005216">
    <property type="term" value="F:monoatomic ion channel activity"/>
    <property type="evidence" value="ECO:0007669"/>
    <property type="project" value="InterPro"/>
</dbReference>
<accession>A0A0C2JMV4</accession>
<name>A0A0C2JMV4_THEKT</name>
<evidence type="ECO:0000313" key="17">
    <source>
        <dbReference type="Proteomes" id="UP000031668"/>
    </source>
</evidence>
<dbReference type="GO" id="GO:1902495">
    <property type="term" value="C:transmembrane transporter complex"/>
    <property type="evidence" value="ECO:0007669"/>
    <property type="project" value="TreeGrafter"/>
</dbReference>
<keyword evidence="7 12" id="KW-0040">ANK repeat</keyword>
<dbReference type="SMART" id="SM00248">
    <property type="entry name" value="ANK"/>
    <property type="match status" value="16"/>
</dbReference>
<feature type="repeat" description="ANK" evidence="12">
    <location>
        <begin position="440"/>
        <end position="472"/>
    </location>
</feature>
<keyword evidence="17" id="KW-1185">Reference proteome</keyword>
<evidence type="ECO:0000313" key="16">
    <source>
        <dbReference type="EMBL" id="KII70693.1"/>
    </source>
</evidence>
<feature type="repeat" description="ANK" evidence="12">
    <location>
        <begin position="18"/>
        <end position="50"/>
    </location>
</feature>
<keyword evidence="10" id="KW-0325">Glycoprotein</keyword>
<feature type="repeat" description="ANK" evidence="12">
    <location>
        <begin position="270"/>
        <end position="296"/>
    </location>
</feature>
<dbReference type="InterPro" id="IPR036770">
    <property type="entry name" value="Ankyrin_rpt-contain_sf"/>
</dbReference>
<feature type="repeat" description="ANK" evidence="12">
    <location>
        <begin position="338"/>
        <end position="370"/>
    </location>
</feature>
<feature type="repeat" description="ANK" evidence="12">
    <location>
        <begin position="473"/>
        <end position="505"/>
    </location>
</feature>
<keyword evidence="16" id="KW-0675">Receptor</keyword>
<keyword evidence="8" id="KW-0406">Ion transport</keyword>
<dbReference type="Pfam" id="PF12796">
    <property type="entry name" value="Ank_2"/>
    <property type="match status" value="5"/>
</dbReference>
<dbReference type="PROSITE" id="PS50297">
    <property type="entry name" value="ANK_REP_REGION"/>
    <property type="match status" value="10"/>
</dbReference>
<reference evidence="16 17" key="1">
    <citation type="journal article" date="2014" name="Genome Biol. Evol.">
        <title>The genome of the myxosporean Thelohanellus kitauei shows adaptations to nutrient acquisition within its fish host.</title>
        <authorList>
            <person name="Yang Y."/>
            <person name="Xiong J."/>
            <person name="Zhou Z."/>
            <person name="Huo F."/>
            <person name="Miao W."/>
            <person name="Ran C."/>
            <person name="Liu Y."/>
            <person name="Zhang J."/>
            <person name="Feng J."/>
            <person name="Wang M."/>
            <person name="Wang M."/>
            <person name="Wang L."/>
            <person name="Yao B."/>
        </authorList>
    </citation>
    <scope>NUCLEOTIDE SEQUENCE [LARGE SCALE GENOMIC DNA]</scope>
    <source>
        <strain evidence="16">Wuqing</strain>
    </source>
</reference>
<dbReference type="PRINTS" id="PR01415">
    <property type="entry name" value="ANKYRIN"/>
</dbReference>
<evidence type="ECO:0000256" key="9">
    <source>
        <dbReference type="ARBA" id="ARBA00023136"/>
    </source>
</evidence>
<sequence length="1167" mass="133276">MISPSSHLNTMLNKLDKHSYSLLHYAVRYNHLQIVKHLLSCNADPNIKGGEEQSTPLHIAAMYKSSDDSGSSVCQVTDPSNLDVAEIFDETANHLKLLKRQQPHSAAKEIIYDSHGILIPEYKGSRFLKSRDKDTQALPHTDTIINALILKSANINARDKSDATPLCYAAMKRNGAALSELLEYPTVDIEAKDASWMTPLHYAAEQGCPRIARILIEHKADIKALNKFDMTPLHLACEEGHPEVARLILSAYEERWPQHLKEYVNKKDRNRLSPLHYAATSGVVELVSLLLEYGAECTFDSLNDYTSPLHLACITGKIENVTLLVENNSKIVDVKNQDQETPLMIAASLNRIDILTYLLKHDVDIDGFDQDQETALFLASKKDHIDSVKILLDAGAKLEKRNKNDHNPLHIAASNNSLRVAEYLLSTSYKDSLQNSWDRYENRPIHLAVMNNHFEMVKMLIEGSSPVDEKNANGLTPLLIAASRGYIDILKYLIDISLPLAVDEDDKNNTALHLAAENGFHRVIPILVDCGVNVDYRNNQQMTALDLACSRGHYKAALALIESEATIDTAENSKHLPPLIIASKYGHAELISLLLSRGADITKMDSTGRNCLEIAIDENRKEAVLAILNSVKWENALRHIAGGSGSVMSPLRRMIDTMPEMAEVVLDKCISNNQLPKNHPKYQIICNYEYLEDMHTVWGRELKNMPIRIENKSTSICSSIINKFSNFVKVSQFKRNNRNHPLSMMIEKGRYAMLGHPLIRYLVRNKWKSSSFYIYYIKIFILMINIIFLTGLCLATASPPYKCIKADEEYVVERLNYSYIDDIEGCQYCPFIPPESTAISYIFVYFGKFIVLILSFLLLMQKTLEVYSNIYNLFSAQSMFEIFGVVLAITYASGLLSFGSKPFEIFYLYRCTNKFRSVGAVALCFSWLSFVLYLTKLPKIGIYIVMYTDIFKTFLQFVPVYFMLILSFSLPFYMLFLDRHETNSYVTPFKSIMKTFVATVGEIEYDTFYNTKDEPPLPITYLILFIFLLVNSIILMNLLVGLAVDDIQGVQSKAFFKRLALRIKMSMEFESMLMGRWDRRIVLNEAIFPNQTKGHSFWSFWEFKSNPFTEDKTNSHDQFELMRLSMKEMKDSFRYLKHQIKIINDKNNRLESLLEELLRRMNDNSQL</sequence>
<evidence type="ECO:0000256" key="1">
    <source>
        <dbReference type="ARBA" id="ARBA00004141"/>
    </source>
</evidence>
<keyword evidence="6 14" id="KW-1133">Transmembrane helix</keyword>
<dbReference type="InterPro" id="IPR052076">
    <property type="entry name" value="TRP_cation_channel"/>
</dbReference>
<evidence type="ECO:0000259" key="15">
    <source>
        <dbReference type="Pfam" id="PF00520"/>
    </source>
</evidence>
<dbReference type="InterPro" id="IPR005821">
    <property type="entry name" value="Ion_trans_dom"/>
</dbReference>
<keyword evidence="4 14" id="KW-0812">Transmembrane</keyword>
<keyword evidence="5" id="KW-0677">Repeat</keyword>
<feature type="repeat" description="ANK" evidence="12">
    <location>
        <begin position="228"/>
        <end position="250"/>
    </location>
</feature>
<feature type="domain" description="Ion transport" evidence="15">
    <location>
        <begin position="877"/>
        <end position="1054"/>
    </location>
</feature>
<evidence type="ECO:0000256" key="12">
    <source>
        <dbReference type="PROSITE-ProRule" id="PRU00023"/>
    </source>
</evidence>
<protein>
    <submittedName>
        <fullName evidence="16">Transient receptor potential cation channel subfamily A member 1</fullName>
    </submittedName>
</protein>
<dbReference type="Pfam" id="PF00520">
    <property type="entry name" value="Ion_trans"/>
    <property type="match status" value="1"/>
</dbReference>
<evidence type="ECO:0000256" key="3">
    <source>
        <dbReference type="ARBA" id="ARBA00022606"/>
    </source>
</evidence>
<evidence type="ECO:0000256" key="11">
    <source>
        <dbReference type="ARBA" id="ARBA00023303"/>
    </source>
</evidence>
<feature type="repeat" description="ANK" evidence="12">
    <location>
        <begin position="195"/>
        <end position="227"/>
    </location>
</feature>
<dbReference type="InterPro" id="IPR002110">
    <property type="entry name" value="Ankyrin_rpt"/>
</dbReference>
<proteinExistence type="predicted"/>
<keyword evidence="2" id="KW-0813">Transport</keyword>
<dbReference type="OMA" id="PLFIRVE"/>
<keyword evidence="3" id="KW-0716">Sensory transduction</keyword>
<dbReference type="Proteomes" id="UP000031668">
    <property type="component" value="Unassembled WGS sequence"/>
</dbReference>
<gene>
    <name evidence="16" type="ORF">RF11_09422</name>
</gene>
<evidence type="ECO:0000256" key="14">
    <source>
        <dbReference type="SAM" id="Phobius"/>
    </source>
</evidence>
<dbReference type="SUPFAM" id="SSF48403">
    <property type="entry name" value="Ankyrin repeat"/>
    <property type="match status" value="2"/>
</dbReference>
<keyword evidence="13" id="KW-0175">Coiled coil</keyword>
<feature type="transmembrane region" description="Helical" evidence="14">
    <location>
        <begin position="954"/>
        <end position="976"/>
    </location>
</feature>
<feature type="repeat" description="ANK" evidence="12">
    <location>
        <begin position="371"/>
        <end position="403"/>
    </location>
</feature>
<evidence type="ECO:0000256" key="5">
    <source>
        <dbReference type="ARBA" id="ARBA00022737"/>
    </source>
</evidence>
<feature type="transmembrane region" description="Helical" evidence="14">
    <location>
        <begin position="1019"/>
        <end position="1044"/>
    </location>
</feature>
<feature type="transmembrane region" description="Helical" evidence="14">
    <location>
        <begin position="838"/>
        <end position="859"/>
    </location>
</feature>
<evidence type="ECO:0000256" key="6">
    <source>
        <dbReference type="ARBA" id="ARBA00022989"/>
    </source>
</evidence>
<evidence type="ECO:0000256" key="7">
    <source>
        <dbReference type="ARBA" id="ARBA00023043"/>
    </source>
</evidence>
<keyword evidence="9 14" id="KW-0472">Membrane</keyword>
<feature type="repeat" description="ANK" evidence="12">
    <location>
        <begin position="404"/>
        <end position="436"/>
    </location>
</feature>
<comment type="subcellular location">
    <subcellularLocation>
        <location evidence="1">Membrane</location>
        <topology evidence="1">Multi-pass membrane protein</topology>
    </subcellularLocation>
</comment>
<dbReference type="Pfam" id="PF00023">
    <property type="entry name" value="Ank"/>
    <property type="match status" value="2"/>
</dbReference>
<evidence type="ECO:0000256" key="4">
    <source>
        <dbReference type="ARBA" id="ARBA00022692"/>
    </source>
</evidence>
<dbReference type="PROSITE" id="PS50088">
    <property type="entry name" value="ANK_REPEAT"/>
    <property type="match status" value="12"/>
</dbReference>
<dbReference type="Pfam" id="PF13637">
    <property type="entry name" value="Ank_4"/>
    <property type="match status" value="1"/>
</dbReference>
<evidence type="ECO:0000256" key="13">
    <source>
        <dbReference type="SAM" id="Coils"/>
    </source>
</evidence>
<dbReference type="AlphaFoldDB" id="A0A0C2JMV4"/>
<feature type="repeat" description="ANK" evidence="12">
    <location>
        <begin position="304"/>
        <end position="336"/>
    </location>
</feature>
<dbReference type="OrthoDB" id="1661883at2759"/>
<feature type="transmembrane region" description="Helical" evidence="14">
    <location>
        <begin position="773"/>
        <end position="797"/>
    </location>
</feature>
<dbReference type="Gene3D" id="1.25.40.20">
    <property type="entry name" value="Ankyrin repeat-containing domain"/>
    <property type="match status" value="5"/>
</dbReference>
<organism evidence="16 17">
    <name type="scientific">Thelohanellus kitauei</name>
    <name type="common">Myxosporean</name>
    <dbReference type="NCBI Taxonomy" id="669202"/>
    <lineage>
        <taxon>Eukaryota</taxon>
        <taxon>Metazoa</taxon>
        <taxon>Cnidaria</taxon>
        <taxon>Myxozoa</taxon>
        <taxon>Myxosporea</taxon>
        <taxon>Bivalvulida</taxon>
        <taxon>Platysporina</taxon>
        <taxon>Myxobolidae</taxon>
        <taxon>Thelohanellus</taxon>
    </lineage>
</organism>
<comment type="caution">
    <text evidence="16">The sequence shown here is derived from an EMBL/GenBank/DDBJ whole genome shotgun (WGS) entry which is preliminary data.</text>
</comment>